<accession>A0A7T3RD92</accession>
<dbReference type="Proteomes" id="UP000595224">
    <property type="component" value="Chromosome"/>
</dbReference>
<evidence type="ECO:0000313" key="3">
    <source>
        <dbReference type="EMBL" id="QQA00982.1"/>
    </source>
</evidence>
<evidence type="ECO:0000259" key="2">
    <source>
        <dbReference type="Pfam" id="PF02169"/>
    </source>
</evidence>
<dbReference type="Gene3D" id="3.10.28.20">
    <property type="entry name" value="Acetamidase/Formamidase-like domains"/>
    <property type="match status" value="1"/>
</dbReference>
<keyword evidence="1" id="KW-0732">Signal</keyword>
<dbReference type="InterPro" id="IPR024952">
    <property type="entry name" value="LPP20-like_dom"/>
</dbReference>
<dbReference type="RefSeq" id="WP_198442592.1">
    <property type="nucleotide sequence ID" value="NZ_CBCSHE010000005.1"/>
</dbReference>
<dbReference type="AlphaFoldDB" id="A0A7T3RD92"/>
<protein>
    <submittedName>
        <fullName evidence="3">LPP20 family lipoprotein</fullName>
    </submittedName>
</protein>
<keyword evidence="4" id="KW-1185">Reference proteome</keyword>
<feature type="chain" id="PRO_5032476462" evidence="1">
    <location>
        <begin position="22"/>
        <end position="341"/>
    </location>
</feature>
<evidence type="ECO:0000313" key="4">
    <source>
        <dbReference type="Proteomes" id="UP000595224"/>
    </source>
</evidence>
<sequence>MKKGILSIIATCLAVFLFSCAQQPPAPEWLVSANAVYPQSKYLCQVGDGASKEAAAADALAQLSRYISTSVKTQVVAKTEAVSESGSKSEVNRRLKQTSTIDSQFEFSELNYTEYYKSAKVWYVAVYIEREKAWEQYRPKVAAASDEFFAIYDHAAECDPFRAYIWYSNAVQEADTLRSRLSVADTICSPLTENAFSKEYAALKKLPALTAQSLAGCTVYVYTKGDEGGLVEAAVSDSLKEAGFSVARTASACAYRADVTVEMNETKEGESGEDPIYVGKPSAIIELNYYGTNLYTCFVDSAEKSLAFSQKKMQRDSLGKISAKIRETLPGDLKNTLNKKL</sequence>
<proteinExistence type="predicted"/>
<keyword evidence="3" id="KW-0449">Lipoprotein</keyword>
<dbReference type="EMBL" id="CP064936">
    <property type="protein sequence ID" value="QQA00982.1"/>
    <property type="molecule type" value="Genomic_DNA"/>
</dbReference>
<feature type="signal peptide" evidence="1">
    <location>
        <begin position="1"/>
        <end position="21"/>
    </location>
</feature>
<name>A0A7T3RD92_9SPIR</name>
<feature type="domain" description="Lipoprotein LPP20-like" evidence="2">
    <location>
        <begin position="27"/>
        <end position="95"/>
    </location>
</feature>
<gene>
    <name evidence="3" type="ORF">IWA51_12135</name>
</gene>
<evidence type="ECO:0000256" key="1">
    <source>
        <dbReference type="SAM" id="SignalP"/>
    </source>
</evidence>
<dbReference type="KEGG" id="tper:IWA51_12135"/>
<dbReference type="PROSITE" id="PS51257">
    <property type="entry name" value="PROKAR_LIPOPROTEIN"/>
    <property type="match status" value="1"/>
</dbReference>
<reference evidence="3 4" key="1">
    <citation type="submission" date="2020-11" db="EMBL/GenBank/DDBJ databases">
        <title>Treponema Peruensis nv. sp., first commensal Treponema isolated from human feces.</title>
        <authorList>
            <person name="Belkhou C."/>
            <person name="Raes J."/>
        </authorList>
    </citation>
    <scope>NUCLEOTIDE SEQUENCE [LARGE SCALE GENOMIC DNA]</scope>
    <source>
        <strain evidence="3 4">RCC2812</strain>
    </source>
</reference>
<organism evidence="3 4">
    <name type="scientific">Treponema peruense</name>
    <dbReference type="NCBI Taxonomy" id="2787628"/>
    <lineage>
        <taxon>Bacteria</taxon>
        <taxon>Pseudomonadati</taxon>
        <taxon>Spirochaetota</taxon>
        <taxon>Spirochaetia</taxon>
        <taxon>Spirochaetales</taxon>
        <taxon>Treponemataceae</taxon>
        <taxon>Treponema</taxon>
    </lineage>
</organism>
<dbReference type="Pfam" id="PF02169">
    <property type="entry name" value="LPP20"/>
    <property type="match status" value="1"/>
</dbReference>